<name>A0A0R2N8Y6_9LACO</name>
<dbReference type="EMBL" id="AYGX02000177">
    <property type="protein sequence ID" value="KRO22294.1"/>
    <property type="molecule type" value="Genomic_DNA"/>
</dbReference>
<comment type="caution">
    <text evidence="1">The sequence shown here is derived from an EMBL/GenBank/DDBJ whole genome shotgun (WGS) entry which is preliminary data.</text>
</comment>
<organism evidence="1 2">
    <name type="scientific">Lactiplantibacillus fabifermentans DSM 21115</name>
    <dbReference type="NCBI Taxonomy" id="1413187"/>
    <lineage>
        <taxon>Bacteria</taxon>
        <taxon>Bacillati</taxon>
        <taxon>Bacillota</taxon>
        <taxon>Bacilli</taxon>
        <taxon>Lactobacillales</taxon>
        <taxon>Lactobacillaceae</taxon>
        <taxon>Lactiplantibacillus</taxon>
    </lineage>
</organism>
<gene>
    <name evidence="1" type="ORF">DY78_GL002131</name>
</gene>
<evidence type="ECO:0000313" key="1">
    <source>
        <dbReference type="EMBL" id="KRO22294.1"/>
    </source>
</evidence>
<sequence length="50" mass="5622">MVLAGHGLRHAYTTDVFEDAVFGFKARWQTALWLPPVPTADAMTVSRPRH</sequence>
<protein>
    <submittedName>
        <fullName evidence="1">Uncharacterized protein</fullName>
    </submittedName>
</protein>
<accession>A0A0R2N8Y6</accession>
<keyword evidence="2" id="KW-1185">Reference proteome</keyword>
<proteinExistence type="predicted"/>
<reference evidence="1 2" key="1">
    <citation type="journal article" date="2015" name="Genome Announc.">
        <title>Expanding the biotechnology potential of lactobacilli through comparative genomics of 213 strains and associated genera.</title>
        <authorList>
            <person name="Sun Z."/>
            <person name="Harris H.M."/>
            <person name="McCann A."/>
            <person name="Guo C."/>
            <person name="Argimon S."/>
            <person name="Zhang W."/>
            <person name="Yang X."/>
            <person name="Jeffery I.B."/>
            <person name="Cooney J.C."/>
            <person name="Kagawa T.F."/>
            <person name="Liu W."/>
            <person name="Song Y."/>
            <person name="Salvetti E."/>
            <person name="Wrobel A."/>
            <person name="Rasinkangas P."/>
            <person name="Parkhill J."/>
            <person name="Rea M.C."/>
            <person name="O'Sullivan O."/>
            <person name="Ritari J."/>
            <person name="Douillard F.P."/>
            <person name="Paul Ross R."/>
            <person name="Yang R."/>
            <person name="Briner A.E."/>
            <person name="Felis G.E."/>
            <person name="de Vos W.M."/>
            <person name="Barrangou R."/>
            <person name="Klaenhammer T.R."/>
            <person name="Caufield P.W."/>
            <person name="Cui Y."/>
            <person name="Zhang H."/>
            <person name="O'Toole P.W."/>
        </authorList>
    </citation>
    <scope>NUCLEOTIDE SEQUENCE [LARGE SCALE GENOMIC DNA]</scope>
    <source>
        <strain evidence="1 2">DSM 21115</strain>
    </source>
</reference>
<dbReference type="AlphaFoldDB" id="A0A0R2N8Y6"/>
<dbReference type="Proteomes" id="UP000050920">
    <property type="component" value="Unassembled WGS sequence"/>
</dbReference>
<evidence type="ECO:0000313" key="2">
    <source>
        <dbReference type="Proteomes" id="UP000050920"/>
    </source>
</evidence>